<evidence type="ECO:0000313" key="2">
    <source>
        <dbReference type="Proteomes" id="UP000285710"/>
    </source>
</evidence>
<dbReference type="AlphaFoldDB" id="A0A443IQA9"/>
<dbReference type="Proteomes" id="UP000285710">
    <property type="component" value="Unassembled WGS sequence"/>
</dbReference>
<dbReference type="RefSeq" id="WP_128270344.1">
    <property type="nucleotide sequence ID" value="NZ_SAUW01000017.1"/>
</dbReference>
<dbReference type="EMBL" id="SAUW01000017">
    <property type="protein sequence ID" value="RWR08483.1"/>
    <property type="molecule type" value="Genomic_DNA"/>
</dbReference>
<keyword evidence="2" id="KW-1185">Reference proteome</keyword>
<sequence>MTNDANSGGDGLFHQILARLDRQEMLLERLAAGLPDLLTPALRRATGGEAFLAGEVFRLARTQDEAAAATGMPRPELPEALELSGIWSAHGLSRWLAAREGSGVERVGVEHGTALWCVR</sequence>
<organism evidence="1 2">
    <name type="scientific">Paenirhodobacter populi</name>
    <dbReference type="NCBI Taxonomy" id="2306993"/>
    <lineage>
        <taxon>Bacteria</taxon>
        <taxon>Pseudomonadati</taxon>
        <taxon>Pseudomonadota</taxon>
        <taxon>Alphaproteobacteria</taxon>
        <taxon>Rhodobacterales</taxon>
        <taxon>Rhodobacter group</taxon>
        <taxon>Paenirhodobacter</taxon>
    </lineage>
</organism>
<reference evidence="1 2" key="2">
    <citation type="submission" date="2019-01" db="EMBL/GenBank/DDBJ databases">
        <authorList>
            <person name="Li Y."/>
        </authorList>
    </citation>
    <scope>NUCLEOTIDE SEQUENCE [LARGE SCALE GENOMIC DNA]</scope>
    <source>
        <strain evidence="1 2">2D-5</strain>
    </source>
</reference>
<proteinExistence type="predicted"/>
<gene>
    <name evidence="1" type="ORF">D2T33_15420</name>
</gene>
<evidence type="ECO:0000313" key="1">
    <source>
        <dbReference type="EMBL" id="RWR08483.1"/>
    </source>
</evidence>
<reference evidence="1 2" key="1">
    <citation type="submission" date="2019-01" db="EMBL/GenBank/DDBJ databases">
        <title>Sinorhodobacter populi sp. nov. isolated from the symptomatic bark tissue of Populus euramericana canker.</title>
        <authorList>
            <person name="Xu G."/>
        </authorList>
    </citation>
    <scope>NUCLEOTIDE SEQUENCE [LARGE SCALE GENOMIC DNA]</scope>
    <source>
        <strain evidence="1 2">2D-5</strain>
    </source>
</reference>
<protein>
    <submittedName>
        <fullName evidence="1">Uncharacterized protein</fullName>
    </submittedName>
</protein>
<comment type="caution">
    <text evidence="1">The sequence shown here is derived from an EMBL/GenBank/DDBJ whole genome shotgun (WGS) entry which is preliminary data.</text>
</comment>
<name>A0A443IQA9_9RHOB</name>
<accession>A0A443IQA9</accession>